<comment type="caution">
    <text evidence="1">The sequence shown here is derived from an EMBL/GenBank/DDBJ whole genome shotgun (WGS) entry which is preliminary data.</text>
</comment>
<keyword evidence="2" id="KW-1185">Reference proteome</keyword>
<dbReference type="PANTHER" id="PTHR47510:SF3">
    <property type="entry name" value="ENDO_EXONUCLEASE_PHOSPHATASE DOMAIN-CONTAINING PROTEIN"/>
    <property type="match status" value="1"/>
</dbReference>
<dbReference type="EMBL" id="JAWDGP010006108">
    <property type="protein sequence ID" value="KAK3747086.1"/>
    <property type="molecule type" value="Genomic_DNA"/>
</dbReference>
<dbReference type="Proteomes" id="UP001283361">
    <property type="component" value="Unassembled WGS sequence"/>
</dbReference>
<name>A0AAE0YID0_9GAST</name>
<organism evidence="1 2">
    <name type="scientific">Elysia crispata</name>
    <name type="common">lettuce slug</name>
    <dbReference type="NCBI Taxonomy" id="231223"/>
    <lineage>
        <taxon>Eukaryota</taxon>
        <taxon>Metazoa</taxon>
        <taxon>Spiralia</taxon>
        <taxon>Lophotrochozoa</taxon>
        <taxon>Mollusca</taxon>
        <taxon>Gastropoda</taxon>
        <taxon>Heterobranchia</taxon>
        <taxon>Euthyneura</taxon>
        <taxon>Panpulmonata</taxon>
        <taxon>Sacoglossa</taxon>
        <taxon>Placobranchoidea</taxon>
        <taxon>Plakobranchidae</taxon>
        <taxon>Elysia</taxon>
    </lineage>
</organism>
<protein>
    <submittedName>
        <fullName evidence="1">Uncharacterized protein</fullName>
    </submittedName>
</protein>
<evidence type="ECO:0000313" key="1">
    <source>
        <dbReference type="EMBL" id="KAK3747086.1"/>
    </source>
</evidence>
<accession>A0AAE0YID0</accession>
<dbReference type="AlphaFoldDB" id="A0AAE0YID0"/>
<proteinExistence type="predicted"/>
<dbReference type="PANTHER" id="PTHR47510">
    <property type="entry name" value="REVERSE TRANSCRIPTASE DOMAIN-CONTAINING PROTEIN"/>
    <property type="match status" value="1"/>
</dbReference>
<gene>
    <name evidence="1" type="ORF">RRG08_046473</name>
</gene>
<reference evidence="1" key="1">
    <citation type="journal article" date="2023" name="G3 (Bethesda)">
        <title>A reference genome for the long-term kleptoplast-retaining sea slug Elysia crispata morphotype clarki.</title>
        <authorList>
            <person name="Eastman K.E."/>
            <person name="Pendleton A.L."/>
            <person name="Shaikh M.A."/>
            <person name="Suttiyut T."/>
            <person name="Ogas R."/>
            <person name="Tomko P."/>
            <person name="Gavelis G."/>
            <person name="Widhalm J.R."/>
            <person name="Wisecaver J.H."/>
        </authorList>
    </citation>
    <scope>NUCLEOTIDE SEQUENCE</scope>
    <source>
        <strain evidence="1">ECLA1</strain>
    </source>
</reference>
<sequence length="129" mass="14507">MVCITETWLSDSCPDSCVDLDGFSVFPLTSPLTPERREAVANSRQADDHITSLVHDQLNKSPDSIVLITCDFNHCTLGTSLPTLHQYVTCRTRNNKTLDVCYGNVKDGYQKFNFSPIRRLRSCYGAFDP</sequence>
<evidence type="ECO:0000313" key="2">
    <source>
        <dbReference type="Proteomes" id="UP001283361"/>
    </source>
</evidence>